<protein>
    <submittedName>
        <fullName evidence="1">Uncharacterized protein</fullName>
    </submittedName>
</protein>
<dbReference type="SUPFAM" id="SSF54791">
    <property type="entry name" value="Eukaryotic type KH-domain (KH-domain type I)"/>
    <property type="match status" value="1"/>
</dbReference>
<dbReference type="EMBL" id="BMAW01016315">
    <property type="protein sequence ID" value="GFT48482.1"/>
    <property type="molecule type" value="Genomic_DNA"/>
</dbReference>
<dbReference type="Proteomes" id="UP000887013">
    <property type="component" value="Unassembled WGS sequence"/>
</dbReference>
<gene>
    <name evidence="1" type="ORF">NPIL_489631</name>
</gene>
<dbReference type="InterPro" id="IPR036612">
    <property type="entry name" value="KH_dom_type_1_sf"/>
</dbReference>
<dbReference type="GO" id="GO:0010468">
    <property type="term" value="P:regulation of gene expression"/>
    <property type="evidence" value="ECO:0007669"/>
    <property type="project" value="UniProtKB-ARBA"/>
</dbReference>
<dbReference type="GO" id="GO:0003723">
    <property type="term" value="F:RNA binding"/>
    <property type="evidence" value="ECO:0007669"/>
    <property type="project" value="InterPro"/>
</dbReference>
<proteinExistence type="predicted"/>
<dbReference type="OrthoDB" id="5826393at2759"/>
<organism evidence="1 2">
    <name type="scientific">Nephila pilipes</name>
    <name type="common">Giant wood spider</name>
    <name type="synonym">Nephila maculata</name>
    <dbReference type="NCBI Taxonomy" id="299642"/>
    <lineage>
        <taxon>Eukaryota</taxon>
        <taxon>Metazoa</taxon>
        <taxon>Ecdysozoa</taxon>
        <taxon>Arthropoda</taxon>
        <taxon>Chelicerata</taxon>
        <taxon>Arachnida</taxon>
        <taxon>Araneae</taxon>
        <taxon>Araneomorphae</taxon>
        <taxon>Entelegynae</taxon>
        <taxon>Araneoidea</taxon>
        <taxon>Nephilidae</taxon>
        <taxon>Nephila</taxon>
    </lineage>
</organism>
<evidence type="ECO:0000313" key="2">
    <source>
        <dbReference type="Proteomes" id="UP000887013"/>
    </source>
</evidence>
<sequence>MILKVERIKYVLTAGSKPLITFCIHKDLEAMMAVECIIPQEHHPVLSTRGSKMQNVRRQFNVTIKLPDHEKSNDADTVTVNGVPPADDFEYEFQANFEA</sequence>
<keyword evidence="2" id="KW-1185">Reference proteome</keyword>
<dbReference type="AlphaFoldDB" id="A0A8X6P2W3"/>
<name>A0A8X6P2W3_NEPPI</name>
<reference evidence="1" key="1">
    <citation type="submission" date="2020-08" db="EMBL/GenBank/DDBJ databases">
        <title>Multicomponent nature underlies the extraordinary mechanical properties of spider dragline silk.</title>
        <authorList>
            <person name="Kono N."/>
            <person name="Nakamura H."/>
            <person name="Mori M."/>
            <person name="Yoshida Y."/>
            <person name="Ohtoshi R."/>
            <person name="Malay A.D."/>
            <person name="Moran D.A.P."/>
            <person name="Tomita M."/>
            <person name="Numata K."/>
            <person name="Arakawa K."/>
        </authorList>
    </citation>
    <scope>NUCLEOTIDE SEQUENCE</scope>
</reference>
<evidence type="ECO:0000313" key="1">
    <source>
        <dbReference type="EMBL" id="GFT48482.1"/>
    </source>
</evidence>
<comment type="caution">
    <text evidence="1">The sequence shown here is derived from an EMBL/GenBank/DDBJ whole genome shotgun (WGS) entry which is preliminary data.</text>
</comment>
<dbReference type="Gene3D" id="3.30.1370.10">
    <property type="entry name" value="K Homology domain, type 1"/>
    <property type="match status" value="1"/>
</dbReference>
<accession>A0A8X6P2W3</accession>